<reference evidence="8" key="1">
    <citation type="journal article" date="2020" name="mSystems">
        <title>Genome- and Community-Level Interaction Insights into Carbon Utilization and Element Cycling Functions of Hydrothermarchaeota in Hydrothermal Sediment.</title>
        <authorList>
            <person name="Zhou Z."/>
            <person name="Liu Y."/>
            <person name="Xu W."/>
            <person name="Pan J."/>
            <person name="Luo Z.H."/>
            <person name="Li M."/>
        </authorList>
    </citation>
    <scope>NUCLEOTIDE SEQUENCE [LARGE SCALE GENOMIC DNA]</scope>
    <source>
        <strain evidence="8">SpSt-374</strain>
    </source>
</reference>
<gene>
    <name evidence="8" type="primary">csm2</name>
    <name evidence="8" type="ORF">ENR15_23045</name>
</gene>
<organism evidence="8">
    <name type="scientific">Planktothricoides sp. SpSt-374</name>
    <dbReference type="NCBI Taxonomy" id="2282167"/>
    <lineage>
        <taxon>Bacteria</taxon>
        <taxon>Bacillati</taxon>
        <taxon>Cyanobacteriota</taxon>
        <taxon>Cyanophyceae</taxon>
        <taxon>Oscillatoriophycideae</taxon>
        <taxon>Oscillatoriales</taxon>
        <taxon>Oscillatoriaceae</taxon>
        <taxon>Planktothricoides</taxon>
    </lineage>
</organism>
<dbReference type="CDD" id="cd09647">
    <property type="entry name" value="Csm2_III-A"/>
    <property type="match status" value="1"/>
</dbReference>
<dbReference type="NCBIfam" id="TIGR01870">
    <property type="entry name" value="cas_TM1810_Csm2"/>
    <property type="match status" value="1"/>
</dbReference>
<dbReference type="Pfam" id="PF03750">
    <property type="entry name" value="Csm2_III-A"/>
    <property type="match status" value="1"/>
</dbReference>
<dbReference type="GO" id="GO:0003723">
    <property type="term" value="F:RNA binding"/>
    <property type="evidence" value="ECO:0007669"/>
    <property type="project" value="UniProtKB-KW"/>
</dbReference>
<evidence type="ECO:0000256" key="3">
    <source>
        <dbReference type="ARBA" id="ARBA00016118"/>
    </source>
</evidence>
<accession>A0A7C3VKB4</accession>
<protein>
    <recommendedName>
        <fullName evidence="3">CRISPR system Cms protein Csm2</fullName>
    </recommendedName>
    <alternativeName>
        <fullName evidence="6">CRISPR type III A-associated protein Csm2</fullName>
    </alternativeName>
</protein>
<evidence type="ECO:0000256" key="2">
    <source>
        <dbReference type="ARBA" id="ARBA00006896"/>
    </source>
</evidence>
<proteinExistence type="inferred from homology"/>
<feature type="compositionally biased region" description="Polar residues" evidence="7">
    <location>
        <begin position="1"/>
        <end position="19"/>
    </location>
</feature>
<name>A0A7C3VKB4_9CYAN</name>
<feature type="compositionally biased region" description="Basic and acidic residues" evidence="7">
    <location>
        <begin position="20"/>
        <end position="36"/>
    </location>
</feature>
<comment type="function">
    <text evidence="1">This subunit may be involved in monitoring complementarity of crRNA and target RNA.</text>
</comment>
<comment type="similarity">
    <text evidence="2">Belongs to the CRISPR-associated Csm2 family.</text>
</comment>
<feature type="region of interest" description="Disordered" evidence="7">
    <location>
        <begin position="1"/>
        <end position="36"/>
    </location>
</feature>
<evidence type="ECO:0000256" key="1">
    <source>
        <dbReference type="ARBA" id="ARBA00003640"/>
    </source>
</evidence>
<evidence type="ECO:0000256" key="7">
    <source>
        <dbReference type="SAM" id="MobiDB-lite"/>
    </source>
</evidence>
<evidence type="ECO:0000256" key="4">
    <source>
        <dbReference type="ARBA" id="ARBA00022884"/>
    </source>
</evidence>
<keyword evidence="4" id="KW-0694">RNA-binding</keyword>
<comment type="caution">
    <text evidence="8">The sequence shown here is derived from an EMBL/GenBank/DDBJ whole genome shotgun (WGS) entry which is preliminary data.</text>
</comment>
<evidence type="ECO:0000256" key="6">
    <source>
        <dbReference type="ARBA" id="ARBA00031723"/>
    </source>
</evidence>
<dbReference type="InterPro" id="IPR010149">
    <property type="entry name" value="CRISPR-assoc_prot_Csm2_III-A"/>
</dbReference>
<dbReference type="EMBL" id="DSPX01000234">
    <property type="protein sequence ID" value="HGG03433.1"/>
    <property type="molecule type" value="Genomic_DNA"/>
</dbReference>
<dbReference type="AlphaFoldDB" id="A0A7C3VKB4"/>
<dbReference type="GO" id="GO:0051607">
    <property type="term" value="P:defense response to virus"/>
    <property type="evidence" value="ECO:0007669"/>
    <property type="project" value="UniProtKB-KW"/>
</dbReference>
<evidence type="ECO:0000313" key="8">
    <source>
        <dbReference type="EMBL" id="HGG03433.1"/>
    </source>
</evidence>
<evidence type="ECO:0000256" key="5">
    <source>
        <dbReference type="ARBA" id="ARBA00023118"/>
    </source>
</evidence>
<keyword evidence="5" id="KW-0051">Antiviral defense</keyword>
<sequence>MSNSPIKPNKSTQPSPTSRPESKQLDKPPAGEEGITERIVKRITGLTSLAAYDIRELVQDAEEFGPYLKQQRLETNQVRKFLDAVNRIKVILTQKDDSSNQKDDFSKIEAKVVLLKPKVVYAAARQKQAKPLSDVMCAAIDKVSTAEDFDRLVQLIEAIIAYHKAAGGK</sequence>